<gene>
    <name evidence="1" type="ORF">BKA08_001738</name>
</gene>
<dbReference type="Gene3D" id="1.10.150.240">
    <property type="entry name" value="Putative phosphatase, domain 2"/>
    <property type="match status" value="1"/>
</dbReference>
<dbReference type="Proteomes" id="UP000516957">
    <property type="component" value="Unassembled WGS sequence"/>
</dbReference>
<accession>A0A7Y9F2F4</accession>
<dbReference type="InterPro" id="IPR036412">
    <property type="entry name" value="HAD-like_sf"/>
</dbReference>
<dbReference type="InterPro" id="IPR023198">
    <property type="entry name" value="PGP-like_dom2"/>
</dbReference>
<dbReference type="EMBL" id="JACCBE010000001">
    <property type="protein sequence ID" value="NYD57500.1"/>
    <property type="molecule type" value="Genomic_DNA"/>
</dbReference>
<name>A0A7Y9F2F4_9ACTN</name>
<dbReference type="Gene3D" id="3.40.50.1000">
    <property type="entry name" value="HAD superfamily/HAD-like"/>
    <property type="match status" value="1"/>
</dbReference>
<dbReference type="GO" id="GO:0008967">
    <property type="term" value="F:phosphoglycolate phosphatase activity"/>
    <property type="evidence" value="ECO:0007669"/>
    <property type="project" value="UniProtKB-EC"/>
</dbReference>
<dbReference type="AlphaFoldDB" id="A0A7Y9F2F4"/>
<dbReference type="EC" id="3.1.3.18" evidence="1"/>
<evidence type="ECO:0000313" key="2">
    <source>
        <dbReference type="Proteomes" id="UP000516957"/>
    </source>
</evidence>
<dbReference type="SFLD" id="SFLDG01129">
    <property type="entry name" value="C1.5:_HAD__Beta-PGM__Phosphata"/>
    <property type="match status" value="1"/>
</dbReference>
<organism evidence="1 2">
    <name type="scientific">Nocardioides marinisabuli</name>
    <dbReference type="NCBI Taxonomy" id="419476"/>
    <lineage>
        <taxon>Bacteria</taxon>
        <taxon>Bacillati</taxon>
        <taxon>Actinomycetota</taxon>
        <taxon>Actinomycetes</taxon>
        <taxon>Propionibacteriales</taxon>
        <taxon>Nocardioidaceae</taxon>
        <taxon>Nocardioides</taxon>
    </lineage>
</organism>
<reference evidence="1 2" key="1">
    <citation type="submission" date="2020-07" db="EMBL/GenBank/DDBJ databases">
        <title>Sequencing the genomes of 1000 actinobacteria strains.</title>
        <authorList>
            <person name="Klenk H.-P."/>
        </authorList>
    </citation>
    <scope>NUCLEOTIDE SEQUENCE [LARGE SCALE GENOMIC DNA]</scope>
    <source>
        <strain evidence="1 2">DSM 18965</strain>
    </source>
</reference>
<keyword evidence="2" id="KW-1185">Reference proteome</keyword>
<dbReference type="GO" id="GO:0005829">
    <property type="term" value="C:cytosol"/>
    <property type="evidence" value="ECO:0007669"/>
    <property type="project" value="TreeGrafter"/>
</dbReference>
<dbReference type="Pfam" id="PF00702">
    <property type="entry name" value="Hydrolase"/>
    <property type="match status" value="1"/>
</dbReference>
<dbReference type="PANTHER" id="PTHR43434">
    <property type="entry name" value="PHOSPHOGLYCOLATE PHOSPHATASE"/>
    <property type="match status" value="1"/>
</dbReference>
<dbReference type="InterPro" id="IPR050155">
    <property type="entry name" value="HAD-like_hydrolase_sf"/>
</dbReference>
<dbReference type="PANTHER" id="PTHR43434:SF16">
    <property type="entry name" value="BLL8046 PROTEIN"/>
    <property type="match status" value="1"/>
</dbReference>
<proteinExistence type="predicted"/>
<comment type="caution">
    <text evidence="1">The sequence shown here is derived from an EMBL/GenBank/DDBJ whole genome shotgun (WGS) entry which is preliminary data.</text>
</comment>
<evidence type="ECO:0000313" key="1">
    <source>
        <dbReference type="EMBL" id="NYD57500.1"/>
    </source>
</evidence>
<protein>
    <submittedName>
        <fullName evidence="1">Phosphoglycolate phosphatase</fullName>
        <ecNumber evidence="1">3.1.3.18</ecNumber>
    </submittedName>
</protein>
<dbReference type="RefSeq" id="WP_179615252.1">
    <property type="nucleotide sequence ID" value="NZ_CP059163.1"/>
</dbReference>
<dbReference type="GO" id="GO:0006281">
    <property type="term" value="P:DNA repair"/>
    <property type="evidence" value="ECO:0007669"/>
    <property type="project" value="TreeGrafter"/>
</dbReference>
<keyword evidence="1" id="KW-0378">Hydrolase</keyword>
<dbReference type="SFLD" id="SFLDS00003">
    <property type="entry name" value="Haloacid_Dehalogenase"/>
    <property type="match status" value="1"/>
</dbReference>
<dbReference type="InterPro" id="IPR023214">
    <property type="entry name" value="HAD_sf"/>
</dbReference>
<dbReference type="SUPFAM" id="SSF56784">
    <property type="entry name" value="HAD-like"/>
    <property type="match status" value="1"/>
</dbReference>
<sequence>MTSNDAGSDSRIDTVLLDLDGTLVDSVYQHTTAWRAAFRDVGVDVASHRIHRSIGMGGDRLVAAVAGESVENAVGDEVRARHKERLDERFHEIVATDGAAELLEELRTRGFTLVLASSADKELSERLLDLVEGGASLLHDRVAGGDADESKPAPDLVEVALGSVDPQRAVMLGDTVWDVESAGRAGVACLGMHTGGISTAELLEAGAASVHDTPRDLLEHLDETLLGRSQG</sequence>